<evidence type="ECO:0000256" key="3">
    <source>
        <dbReference type="ARBA" id="ARBA00022840"/>
    </source>
</evidence>
<dbReference type="SMART" id="SM00382">
    <property type="entry name" value="AAA"/>
    <property type="match status" value="1"/>
</dbReference>
<dbReference type="InterPro" id="IPR017871">
    <property type="entry name" value="ABC_transporter-like_CS"/>
</dbReference>
<dbReference type="InterPro" id="IPR027417">
    <property type="entry name" value="P-loop_NTPase"/>
</dbReference>
<evidence type="ECO:0000313" key="6">
    <source>
        <dbReference type="Proteomes" id="UP000317093"/>
    </source>
</evidence>
<dbReference type="GO" id="GO:0016887">
    <property type="term" value="F:ATP hydrolysis activity"/>
    <property type="evidence" value="ECO:0007669"/>
    <property type="project" value="InterPro"/>
</dbReference>
<dbReference type="Proteomes" id="UP000317093">
    <property type="component" value="Chromosome"/>
</dbReference>
<dbReference type="Gene3D" id="3.40.50.300">
    <property type="entry name" value="P-loop containing nucleotide triphosphate hydrolases"/>
    <property type="match status" value="1"/>
</dbReference>
<evidence type="ECO:0000313" key="5">
    <source>
        <dbReference type="EMBL" id="QDU64428.1"/>
    </source>
</evidence>
<evidence type="ECO:0000256" key="1">
    <source>
        <dbReference type="ARBA" id="ARBA00022448"/>
    </source>
</evidence>
<evidence type="ECO:0000256" key="2">
    <source>
        <dbReference type="ARBA" id="ARBA00022741"/>
    </source>
</evidence>
<dbReference type="InterPro" id="IPR003439">
    <property type="entry name" value="ABC_transporter-like_ATP-bd"/>
</dbReference>
<dbReference type="AlphaFoldDB" id="A0A518BBQ9"/>
<keyword evidence="6" id="KW-1185">Reference proteome</keyword>
<feature type="domain" description="ABC transporter" evidence="4">
    <location>
        <begin position="16"/>
        <end position="246"/>
    </location>
</feature>
<dbReference type="PROSITE" id="PS00211">
    <property type="entry name" value="ABC_TRANSPORTER_1"/>
    <property type="match status" value="1"/>
</dbReference>
<keyword evidence="2" id="KW-0547">Nucleotide-binding</keyword>
<dbReference type="InterPro" id="IPR051782">
    <property type="entry name" value="ABC_Transporter_VariousFunc"/>
</dbReference>
<dbReference type="SUPFAM" id="SSF52540">
    <property type="entry name" value="P-loop containing nucleoside triphosphate hydrolases"/>
    <property type="match status" value="1"/>
</dbReference>
<protein>
    <submittedName>
        <fullName evidence="5">Daunorubicin/doxorubicin resistance ATP-binding protein DrrA</fullName>
        <ecNumber evidence="5">3.6.3.-</ecNumber>
    </submittedName>
</protein>
<evidence type="ECO:0000259" key="4">
    <source>
        <dbReference type="PROSITE" id="PS50893"/>
    </source>
</evidence>
<gene>
    <name evidence="5" type="primary">drrA_3</name>
    <name evidence="5" type="ORF">Pan216_53180</name>
</gene>
<dbReference type="InterPro" id="IPR003593">
    <property type="entry name" value="AAA+_ATPase"/>
</dbReference>
<dbReference type="PANTHER" id="PTHR42939:SF1">
    <property type="entry name" value="ABC TRANSPORTER ATP-BINDING PROTEIN ALBC-RELATED"/>
    <property type="match status" value="1"/>
</dbReference>
<reference evidence="5 6" key="1">
    <citation type="submission" date="2019-02" db="EMBL/GenBank/DDBJ databases">
        <title>Deep-cultivation of Planctomycetes and their phenomic and genomic characterization uncovers novel biology.</title>
        <authorList>
            <person name="Wiegand S."/>
            <person name="Jogler M."/>
            <person name="Boedeker C."/>
            <person name="Pinto D."/>
            <person name="Vollmers J."/>
            <person name="Rivas-Marin E."/>
            <person name="Kohn T."/>
            <person name="Peeters S.H."/>
            <person name="Heuer A."/>
            <person name="Rast P."/>
            <person name="Oberbeckmann S."/>
            <person name="Bunk B."/>
            <person name="Jeske O."/>
            <person name="Meyerdierks A."/>
            <person name="Storesund J.E."/>
            <person name="Kallscheuer N."/>
            <person name="Luecker S."/>
            <person name="Lage O.M."/>
            <person name="Pohl T."/>
            <person name="Merkel B.J."/>
            <person name="Hornburger P."/>
            <person name="Mueller R.-W."/>
            <person name="Bruemmer F."/>
            <person name="Labrenz M."/>
            <person name="Spormann A.M."/>
            <person name="Op den Camp H."/>
            <person name="Overmann J."/>
            <person name="Amann R."/>
            <person name="Jetten M.S.M."/>
            <person name="Mascher T."/>
            <person name="Medema M.H."/>
            <person name="Devos D.P."/>
            <person name="Kaster A.-K."/>
            <person name="Ovreas L."/>
            <person name="Rohde M."/>
            <person name="Galperin M.Y."/>
            <person name="Jogler C."/>
        </authorList>
    </citation>
    <scope>NUCLEOTIDE SEQUENCE [LARGE SCALE GENOMIC DNA]</scope>
    <source>
        <strain evidence="5 6">Pan216</strain>
    </source>
</reference>
<organism evidence="5 6">
    <name type="scientific">Kolteria novifilia</name>
    <dbReference type="NCBI Taxonomy" id="2527975"/>
    <lineage>
        <taxon>Bacteria</taxon>
        <taxon>Pseudomonadati</taxon>
        <taxon>Planctomycetota</taxon>
        <taxon>Planctomycetia</taxon>
        <taxon>Kolteriales</taxon>
        <taxon>Kolteriaceae</taxon>
        <taxon>Kolteria</taxon>
    </lineage>
</organism>
<dbReference type="PROSITE" id="PS50893">
    <property type="entry name" value="ABC_TRANSPORTER_2"/>
    <property type="match status" value="1"/>
</dbReference>
<dbReference type="EMBL" id="CP036279">
    <property type="protein sequence ID" value="QDU64428.1"/>
    <property type="molecule type" value="Genomic_DNA"/>
</dbReference>
<name>A0A518BBQ9_9BACT</name>
<keyword evidence="3 5" id="KW-0067">ATP-binding</keyword>
<dbReference type="GO" id="GO:0005524">
    <property type="term" value="F:ATP binding"/>
    <property type="evidence" value="ECO:0007669"/>
    <property type="project" value="UniProtKB-KW"/>
</dbReference>
<dbReference type="KEGG" id="knv:Pan216_53180"/>
<accession>A0A518BBQ9</accession>
<dbReference type="PANTHER" id="PTHR42939">
    <property type="entry name" value="ABC TRANSPORTER ATP-BINDING PROTEIN ALBC-RELATED"/>
    <property type="match status" value="1"/>
</dbReference>
<keyword evidence="1" id="KW-0813">Transport</keyword>
<dbReference type="EC" id="3.6.3.-" evidence="5"/>
<dbReference type="Pfam" id="PF00005">
    <property type="entry name" value="ABC_tran"/>
    <property type="match status" value="1"/>
</dbReference>
<keyword evidence="5" id="KW-0378">Hydrolase</keyword>
<proteinExistence type="predicted"/>
<sequence length="256" mass="28322">MGGKTNLMANGAGIAIQIDHVSKDYGSKRAVHELTLEIPEGELFACLGPNGAGKTTTIKMITGLLRPTIGHVHVAGFDMSSPSIDARRSISFVPDQPYLYDKLTGRDFMQFTADIYGISPEQAAEYGEELIETFEMTHYVDDLAETYSHGMRQRLVFAAALLHRPRVLIVDEPMVGLDPRSTRIVKDLLRRITNEGTTVFMSTHTLNIAEELADRIGIINHGRLVRLGTLEELRYAGADGLSLEEFFLQVTAEAEE</sequence>